<dbReference type="EMBL" id="JAEKJZ010000002">
    <property type="protein sequence ID" value="MBN9671500.1"/>
    <property type="molecule type" value="Genomic_DNA"/>
</dbReference>
<sequence>MKISFILLTNQKDLKKYFSVTGIGMVPKEIREKHGADHKFFTKPPHLDDLTYCLKINRENPDSAIAILSDSEYRSNIFDLEVPTSILQARERNIKTELSRVITFWIKRLNSLEQTFKPMGNRKALLLPFPNFKDTTAQQLWSSINKNLGERTFSLIVEIEKLVSHLRDKEFPKKKGGYRDKYFVDERGYHFQYGHERHSRPVVEGNGHTAKCAFNSQLRFGLPYDFERHYNLSLEDNRNLKGRQFVNCHNQTHTAESCDHLNIFPNSFIN</sequence>
<evidence type="ECO:0000313" key="2">
    <source>
        <dbReference type="Proteomes" id="UP000664096"/>
    </source>
</evidence>
<organism evidence="1 2">
    <name type="scientific">Roseibium aggregatum</name>
    <dbReference type="NCBI Taxonomy" id="187304"/>
    <lineage>
        <taxon>Bacteria</taxon>
        <taxon>Pseudomonadati</taxon>
        <taxon>Pseudomonadota</taxon>
        <taxon>Alphaproteobacteria</taxon>
        <taxon>Hyphomicrobiales</taxon>
        <taxon>Stappiaceae</taxon>
        <taxon>Roseibium</taxon>
    </lineage>
</organism>
<proteinExistence type="predicted"/>
<dbReference type="Proteomes" id="UP000664096">
    <property type="component" value="Unassembled WGS sequence"/>
</dbReference>
<reference evidence="1" key="1">
    <citation type="submission" date="2020-12" db="EMBL/GenBank/DDBJ databases">
        <title>Oil enriched cultivation method for isolating marine PHA-producing bacteria.</title>
        <authorList>
            <person name="Zheng W."/>
            <person name="Yu S."/>
            <person name="Huang Y."/>
        </authorList>
    </citation>
    <scope>NUCLEOTIDE SEQUENCE</scope>
    <source>
        <strain evidence="1">SY-2-12</strain>
    </source>
</reference>
<evidence type="ECO:0000313" key="1">
    <source>
        <dbReference type="EMBL" id="MBN9671500.1"/>
    </source>
</evidence>
<dbReference type="RefSeq" id="WP_207141324.1">
    <property type="nucleotide sequence ID" value="NZ_JAEKJZ010000002.1"/>
</dbReference>
<name>A0A939EGU6_9HYPH</name>
<protein>
    <submittedName>
        <fullName evidence="1">Uncharacterized protein</fullName>
    </submittedName>
</protein>
<comment type="caution">
    <text evidence="1">The sequence shown here is derived from an EMBL/GenBank/DDBJ whole genome shotgun (WGS) entry which is preliminary data.</text>
</comment>
<gene>
    <name evidence="1" type="ORF">JF539_14215</name>
</gene>
<accession>A0A939EGU6</accession>
<dbReference type="AlphaFoldDB" id="A0A939EGU6"/>